<reference evidence="2 3" key="1">
    <citation type="submission" date="2016-10" db="EMBL/GenBank/DDBJ databases">
        <authorList>
            <person name="de Groot N.N."/>
        </authorList>
    </citation>
    <scope>NUCLEOTIDE SEQUENCE [LARGE SCALE GENOMIC DNA]</scope>
    <source>
        <strain evidence="2 3">DSM 21668</strain>
    </source>
</reference>
<organism evidence="2 3">
    <name type="scientific">Siphonobacter aquaeclarae</name>
    <dbReference type="NCBI Taxonomy" id="563176"/>
    <lineage>
        <taxon>Bacteria</taxon>
        <taxon>Pseudomonadati</taxon>
        <taxon>Bacteroidota</taxon>
        <taxon>Cytophagia</taxon>
        <taxon>Cytophagales</taxon>
        <taxon>Cytophagaceae</taxon>
        <taxon>Siphonobacter</taxon>
    </lineage>
</organism>
<dbReference type="RefSeq" id="WP_093204895.1">
    <property type="nucleotide sequence ID" value="NZ_FNGS01000006.1"/>
</dbReference>
<evidence type="ECO:0000259" key="1">
    <source>
        <dbReference type="Pfam" id="PF02541"/>
    </source>
</evidence>
<dbReference type="GO" id="GO:0016462">
    <property type="term" value="F:pyrophosphatase activity"/>
    <property type="evidence" value="ECO:0007669"/>
    <property type="project" value="TreeGrafter"/>
</dbReference>
<dbReference type="PANTHER" id="PTHR30005:SF0">
    <property type="entry name" value="RETROGRADE REGULATION PROTEIN 2"/>
    <property type="match status" value="1"/>
</dbReference>
<dbReference type="OrthoDB" id="9814545at2"/>
<dbReference type="STRING" id="563176.SAMN04488090_3413"/>
<dbReference type="CDD" id="cd24006">
    <property type="entry name" value="ASKHA_NBD_PPX_GppA"/>
    <property type="match status" value="1"/>
</dbReference>
<sequence length="303" mass="33992">MKLAAIDIGSNAARLQISRVLENDGVISFKKVEYVRFPLRLGMDVFNSGSISPEGEVRLFKMLHSFRLLIELHECKDYMICATSAMREATNSTDIATRIEGQLDMKIHIIEGAKEAELINNVVVQSLEPDRNYLHIDVGGGSTELNLYVRRQKVASRSFKIGSVRLLEGREQKGDWVKMQRWIQEYVNPGDTSIQAVGTGGNISKLLNIAETKVGPDAISIDELARIQQYVSTFSLEDRINKLQLNADRADVIVPAAGIYLSAMRWAGATEIHVPHLGLKDGIIQLVYEKWLNRKRRKEDGIS</sequence>
<evidence type="ECO:0000313" key="3">
    <source>
        <dbReference type="Proteomes" id="UP000198901"/>
    </source>
</evidence>
<dbReference type="InterPro" id="IPR003695">
    <property type="entry name" value="Ppx_GppA_N"/>
</dbReference>
<evidence type="ECO:0000313" key="2">
    <source>
        <dbReference type="EMBL" id="SDM42667.1"/>
    </source>
</evidence>
<dbReference type="Pfam" id="PF02541">
    <property type="entry name" value="Ppx-GppA"/>
    <property type="match status" value="1"/>
</dbReference>
<dbReference type="Gene3D" id="3.30.420.40">
    <property type="match status" value="1"/>
</dbReference>
<accession>A0A1G9T4W1</accession>
<dbReference type="Proteomes" id="UP000198901">
    <property type="component" value="Unassembled WGS sequence"/>
</dbReference>
<keyword evidence="3" id="KW-1185">Reference proteome</keyword>
<name>A0A1G9T4W1_9BACT</name>
<dbReference type="InterPro" id="IPR043129">
    <property type="entry name" value="ATPase_NBD"/>
</dbReference>
<dbReference type="Gene3D" id="3.30.420.150">
    <property type="entry name" value="Exopolyphosphatase. Domain 2"/>
    <property type="match status" value="1"/>
</dbReference>
<gene>
    <name evidence="2" type="ORF">SAMN04488090_3413</name>
</gene>
<feature type="domain" description="Ppx/GppA phosphatase N-terminal" evidence="1">
    <location>
        <begin position="29"/>
        <end position="284"/>
    </location>
</feature>
<dbReference type="EMBL" id="FNGS01000006">
    <property type="protein sequence ID" value="SDM42667.1"/>
    <property type="molecule type" value="Genomic_DNA"/>
</dbReference>
<dbReference type="InterPro" id="IPR050273">
    <property type="entry name" value="GppA/Ppx_hydrolase"/>
</dbReference>
<protein>
    <submittedName>
        <fullName evidence="2">Exopolyphosphatase / guanosine-5'-triphosphate,3'-diphosphate pyrophosphatase</fullName>
    </submittedName>
</protein>
<dbReference type="AlphaFoldDB" id="A0A1G9T4W1"/>
<proteinExistence type="predicted"/>
<dbReference type="SUPFAM" id="SSF53067">
    <property type="entry name" value="Actin-like ATPase domain"/>
    <property type="match status" value="2"/>
</dbReference>
<dbReference type="PANTHER" id="PTHR30005">
    <property type="entry name" value="EXOPOLYPHOSPHATASE"/>
    <property type="match status" value="1"/>
</dbReference>